<evidence type="ECO:0000256" key="1">
    <source>
        <dbReference type="SAM" id="Phobius"/>
    </source>
</evidence>
<sequence length="141" mass="16309">MNSPLTTHHSPLFDLPIFAFGLVNLWMLGWLAAAAVPILIHLWTRQRYRETPWAAMKYLLAAIHRHTRRMRFEQWLLLAIRTLLIVLLVLAVAEPFLRDTTFASISGGRTHRVLVIDASYSMAYKPGQKSRFDRAKELARQ</sequence>
<keyword evidence="1" id="KW-0472">Membrane</keyword>
<keyword evidence="1" id="KW-0812">Transmembrane</keyword>
<feature type="transmembrane region" description="Helical" evidence="1">
    <location>
        <begin position="75"/>
        <end position="93"/>
    </location>
</feature>
<protein>
    <recommendedName>
        <fullName evidence="2">Aerotolerance regulator N-terminal domain-containing protein</fullName>
    </recommendedName>
</protein>
<organism evidence="3">
    <name type="scientific">marine sediment metagenome</name>
    <dbReference type="NCBI Taxonomy" id="412755"/>
    <lineage>
        <taxon>unclassified sequences</taxon>
        <taxon>metagenomes</taxon>
        <taxon>ecological metagenomes</taxon>
    </lineage>
</organism>
<comment type="caution">
    <text evidence="3">The sequence shown here is derived from an EMBL/GenBank/DDBJ whole genome shotgun (WGS) entry which is preliminary data.</text>
</comment>
<keyword evidence="1" id="KW-1133">Transmembrane helix</keyword>
<dbReference type="InterPro" id="IPR024163">
    <property type="entry name" value="Aerotolerance_reg_N"/>
</dbReference>
<accession>X0WHI0</accession>
<dbReference type="PANTHER" id="PTHR37464">
    <property type="entry name" value="BLL2463 PROTEIN"/>
    <property type="match status" value="1"/>
</dbReference>
<dbReference type="InterPro" id="IPR011933">
    <property type="entry name" value="Double_TM_dom"/>
</dbReference>
<evidence type="ECO:0000259" key="2">
    <source>
        <dbReference type="Pfam" id="PF07584"/>
    </source>
</evidence>
<dbReference type="Pfam" id="PF07584">
    <property type="entry name" value="BatA"/>
    <property type="match status" value="1"/>
</dbReference>
<gene>
    <name evidence="3" type="ORF">S01H1_53410</name>
</gene>
<feature type="non-terminal residue" evidence="3">
    <location>
        <position position="141"/>
    </location>
</feature>
<dbReference type="NCBIfam" id="TIGR02226">
    <property type="entry name" value="two_anch"/>
    <property type="match status" value="1"/>
</dbReference>
<dbReference type="AlphaFoldDB" id="X0WHI0"/>
<dbReference type="PANTHER" id="PTHR37464:SF1">
    <property type="entry name" value="BLL2463 PROTEIN"/>
    <property type="match status" value="1"/>
</dbReference>
<feature type="transmembrane region" description="Helical" evidence="1">
    <location>
        <begin position="15"/>
        <end position="40"/>
    </location>
</feature>
<reference evidence="3" key="1">
    <citation type="journal article" date="2014" name="Front. Microbiol.">
        <title>High frequency of phylogenetically diverse reductive dehalogenase-homologous genes in deep subseafloor sedimentary metagenomes.</title>
        <authorList>
            <person name="Kawai M."/>
            <person name="Futagami T."/>
            <person name="Toyoda A."/>
            <person name="Takaki Y."/>
            <person name="Nishi S."/>
            <person name="Hori S."/>
            <person name="Arai W."/>
            <person name="Tsubouchi T."/>
            <person name="Morono Y."/>
            <person name="Uchiyama I."/>
            <person name="Ito T."/>
            <person name="Fujiyama A."/>
            <person name="Inagaki F."/>
            <person name="Takami H."/>
        </authorList>
    </citation>
    <scope>NUCLEOTIDE SEQUENCE</scope>
    <source>
        <strain evidence="3">Expedition CK06-06</strain>
    </source>
</reference>
<feature type="domain" description="Aerotolerance regulator N-terminal" evidence="2">
    <location>
        <begin position="23"/>
        <end position="95"/>
    </location>
</feature>
<proteinExistence type="predicted"/>
<name>X0WHI0_9ZZZZ</name>
<evidence type="ECO:0000313" key="3">
    <source>
        <dbReference type="EMBL" id="GAG23948.1"/>
    </source>
</evidence>
<dbReference type="EMBL" id="BARS01034588">
    <property type="protein sequence ID" value="GAG23948.1"/>
    <property type="molecule type" value="Genomic_DNA"/>
</dbReference>